<gene>
    <name evidence="8" type="ordered locus">AciPR4_1233</name>
</gene>
<evidence type="ECO:0000313" key="8">
    <source>
        <dbReference type="EMBL" id="ADV82058.1"/>
    </source>
</evidence>
<comment type="similarity">
    <text evidence="1">Belongs to the glycosyl hydrolase 4 family.</text>
</comment>
<dbReference type="Pfam" id="PF02056">
    <property type="entry name" value="Glyco_hydro_4"/>
    <property type="match status" value="1"/>
</dbReference>
<proteinExistence type="inferred from homology"/>
<dbReference type="PRINTS" id="PR00732">
    <property type="entry name" value="GLHYDRLASE4"/>
</dbReference>
<keyword evidence="9" id="KW-1185">Reference proteome</keyword>
<evidence type="ECO:0000256" key="3">
    <source>
        <dbReference type="ARBA" id="ARBA00023027"/>
    </source>
</evidence>
<reference evidence="8 9" key="1">
    <citation type="journal article" date="2012" name="Stand. Genomic Sci.">
        <title>Complete genome sequence of Terriglobus saanensis type strain SP1PR4(T), an Acidobacteria from tundra soil.</title>
        <authorList>
            <person name="Rawat S.R."/>
            <person name="Mannisto M.K."/>
            <person name="Starovoytov V."/>
            <person name="Goodwin L."/>
            <person name="Nolan M."/>
            <person name="Hauser L."/>
            <person name="Land M."/>
            <person name="Davenport K.W."/>
            <person name="Woyke T."/>
            <person name="Haggblom M.M."/>
        </authorList>
    </citation>
    <scope>NUCLEOTIDE SEQUENCE</scope>
    <source>
        <strain evidence="9">ATCC BAA-1853 / DSM 23119 / SP1PR4</strain>
    </source>
</reference>
<dbReference type="InterPro" id="IPR001088">
    <property type="entry name" value="Glyco_hydro_4"/>
</dbReference>
<dbReference type="Gene3D" id="3.90.110.10">
    <property type="entry name" value="Lactate dehydrogenase/glycoside hydrolase, family 4, C-terminal"/>
    <property type="match status" value="1"/>
</dbReference>
<dbReference type="GO" id="GO:0005975">
    <property type="term" value="P:carbohydrate metabolic process"/>
    <property type="evidence" value="ECO:0007669"/>
    <property type="project" value="InterPro"/>
</dbReference>
<keyword evidence="6" id="KW-0408">Iron</keyword>
<evidence type="ECO:0000256" key="1">
    <source>
        <dbReference type="ARBA" id="ARBA00010141"/>
    </source>
</evidence>
<evidence type="ECO:0000256" key="2">
    <source>
        <dbReference type="ARBA" id="ARBA00022723"/>
    </source>
</evidence>
<feature type="binding site" evidence="5">
    <location>
        <position position="89"/>
    </location>
    <ligand>
        <name>substrate</name>
    </ligand>
</feature>
<dbReference type="EMBL" id="CP002467">
    <property type="protein sequence ID" value="ADV82058.1"/>
    <property type="molecule type" value="Genomic_DNA"/>
</dbReference>
<feature type="binding site" evidence="6">
    <location>
        <position position="165"/>
    </location>
    <ligand>
        <name>Mn(2+)</name>
        <dbReference type="ChEBI" id="CHEBI:29035"/>
    </ligand>
</feature>
<evidence type="ECO:0008006" key="10">
    <source>
        <dbReference type="Google" id="ProtNLM"/>
    </source>
</evidence>
<dbReference type="eggNOG" id="COG1486">
    <property type="taxonomic scope" value="Bacteria"/>
</dbReference>
<organism evidence="8 9">
    <name type="scientific">Terriglobus saanensis (strain ATCC BAA-1853 / DSM 23119 / SP1PR4)</name>
    <dbReference type="NCBI Taxonomy" id="401053"/>
    <lineage>
        <taxon>Bacteria</taxon>
        <taxon>Pseudomonadati</taxon>
        <taxon>Acidobacteriota</taxon>
        <taxon>Terriglobia</taxon>
        <taxon>Terriglobales</taxon>
        <taxon>Acidobacteriaceae</taxon>
        <taxon>Terriglobus</taxon>
    </lineage>
</organism>
<dbReference type="SUPFAM" id="SSF56327">
    <property type="entry name" value="LDH C-terminal domain-like"/>
    <property type="match status" value="1"/>
</dbReference>
<evidence type="ECO:0000256" key="4">
    <source>
        <dbReference type="ARBA" id="ARBA00023211"/>
    </source>
</evidence>
<dbReference type="PANTHER" id="PTHR32092">
    <property type="entry name" value="6-PHOSPHO-BETA-GLUCOSIDASE-RELATED"/>
    <property type="match status" value="1"/>
</dbReference>
<dbReference type="HOGENOM" id="CLU_662097_0_0_0"/>
<evidence type="ECO:0000313" key="9">
    <source>
        <dbReference type="Proteomes" id="UP000006844"/>
    </source>
</evidence>
<keyword evidence="3" id="KW-0520">NAD</keyword>
<keyword evidence="2 6" id="KW-0479">Metal-binding</keyword>
<sequence>MIFTILGGSAPSTPVVVEALARLVPDEMLTIRLAGRQRDRLEAVGRACRLLSQGSCFDVEVYGPGEWRAAIEGSNLILIQSRIGNYEARGFDEAFPIEFGIPGDEGLGPGGLSAAYRTWPQLKEICCRIQAHAPKAQTVLLTSPSGLLVRLAALEFSGWPLLATCELPYTTLKALCSIAGEDPDDMTFDYTGVNHLGYLYNLHAKRDLLATYQERADAKNFPSAALLARLNAFPLKYLRLHYEQEEVVQEQRDRMVPRAHELGKIASHALECFHFGDEAVIREALSQRRADWYEFAVIPLVLFHLKREVRQPIFLTSADDAGEVRERAFRVRKSALAYVPPKAPATDEVEDLVNAFARYERVAAEAVLAGTEEALSSALALHPWVKTGSEHELASIILSQPFERRTSEGEKLWQN</sequence>
<keyword evidence="6" id="KW-0533">Nickel</keyword>
<evidence type="ECO:0000256" key="5">
    <source>
        <dbReference type="PIRSR" id="PIRSR601088-2"/>
    </source>
</evidence>
<dbReference type="Proteomes" id="UP000006844">
    <property type="component" value="Chromosome"/>
</dbReference>
<dbReference type="PANTHER" id="PTHR32092:SF5">
    <property type="entry name" value="6-PHOSPHO-BETA-GLUCOSIDASE"/>
    <property type="match status" value="1"/>
</dbReference>
<dbReference type="GO" id="GO:0046872">
    <property type="term" value="F:metal ion binding"/>
    <property type="evidence" value="ECO:0007669"/>
    <property type="project" value="UniProtKB-KW"/>
</dbReference>
<name>E8UYH0_TERSS</name>
<feature type="site" description="Increases basicity of active site Tyr" evidence="7">
    <location>
        <position position="105"/>
    </location>
</feature>
<accession>E8UYH0</accession>
<evidence type="ECO:0000256" key="7">
    <source>
        <dbReference type="PIRSR" id="PIRSR601088-4"/>
    </source>
</evidence>
<dbReference type="InterPro" id="IPR015955">
    <property type="entry name" value="Lactate_DH/Glyco_Ohase_4_C"/>
</dbReference>
<feature type="binding site" evidence="6">
    <location>
        <position position="195"/>
    </location>
    <ligand>
        <name>Mn(2+)</name>
        <dbReference type="ChEBI" id="CHEBI:29035"/>
    </ligand>
</feature>
<dbReference type="GO" id="GO:0004553">
    <property type="term" value="F:hydrolase activity, hydrolyzing O-glycosyl compounds"/>
    <property type="evidence" value="ECO:0007669"/>
    <property type="project" value="InterPro"/>
</dbReference>
<dbReference type="STRING" id="401053.AciPR4_1233"/>
<dbReference type="AlphaFoldDB" id="E8UYH0"/>
<evidence type="ECO:0000256" key="6">
    <source>
        <dbReference type="PIRSR" id="PIRSR601088-3"/>
    </source>
</evidence>
<dbReference type="Gene3D" id="3.40.50.720">
    <property type="entry name" value="NAD(P)-binding Rossmann-like Domain"/>
    <property type="match status" value="1"/>
</dbReference>
<protein>
    <recommendedName>
        <fullName evidence="10">Glycoside hydrolase family 4</fullName>
    </recommendedName>
</protein>
<dbReference type="SUPFAM" id="SSF51735">
    <property type="entry name" value="NAD(P)-binding Rossmann-fold domains"/>
    <property type="match status" value="1"/>
</dbReference>
<dbReference type="KEGG" id="tsa:AciPR4_1233"/>
<dbReference type="RefSeq" id="WP_013567791.1">
    <property type="nucleotide sequence ID" value="NC_014963.1"/>
</dbReference>
<dbReference type="GO" id="GO:0016616">
    <property type="term" value="F:oxidoreductase activity, acting on the CH-OH group of donors, NAD or NADP as acceptor"/>
    <property type="evidence" value="ECO:0007669"/>
    <property type="project" value="InterPro"/>
</dbReference>
<keyword evidence="6" id="KW-0170">Cobalt</keyword>
<keyword evidence="4 6" id="KW-0464">Manganese</keyword>
<dbReference type="InterPro" id="IPR036291">
    <property type="entry name" value="NAD(P)-bd_dom_sf"/>
</dbReference>